<dbReference type="GeneID" id="93262938"/>
<dbReference type="AlphaFoldDB" id="A0AAX2J4W5"/>
<evidence type="ECO:0000313" key="2">
    <source>
        <dbReference type="Proteomes" id="UP000248598"/>
    </source>
</evidence>
<accession>A0AAX2J4W5</accession>
<reference evidence="1 2" key="1">
    <citation type="submission" date="2018-06" db="EMBL/GenBank/DDBJ databases">
        <authorList>
            <consortium name="Pathogen Informatics"/>
            <person name="Doyle S."/>
        </authorList>
    </citation>
    <scope>NUCLEOTIDE SEQUENCE [LARGE SCALE GENOMIC DNA]</scope>
    <source>
        <strain evidence="1 2">NCTC10529</strain>
    </source>
</reference>
<gene>
    <name evidence="1" type="ORF">NCTC10529_01661</name>
</gene>
<sequence>MTTNNHNFGDNNTLGDYNKLGNCNKLGSSFKFGKWLKMEGVEVINFMTMANVDGSGRQIQIIVHTKGLLIRAGCFVGTLDEFCAKAESEYKTRYSKVVRAVAEAFYADVIASGETGGWDE</sequence>
<proteinExistence type="predicted"/>
<dbReference type="EMBL" id="LS483426">
    <property type="protein sequence ID" value="SQH25461.1"/>
    <property type="molecule type" value="Genomic_DNA"/>
</dbReference>
<dbReference type="Proteomes" id="UP000248598">
    <property type="component" value="Chromosome 1"/>
</dbReference>
<organism evidence="1 2">
    <name type="scientific">Kingella kingae</name>
    <dbReference type="NCBI Taxonomy" id="504"/>
    <lineage>
        <taxon>Bacteria</taxon>
        <taxon>Pseudomonadati</taxon>
        <taxon>Pseudomonadota</taxon>
        <taxon>Betaproteobacteria</taxon>
        <taxon>Neisseriales</taxon>
        <taxon>Neisseriaceae</taxon>
        <taxon>Kingella</taxon>
    </lineage>
</organism>
<dbReference type="RefSeq" id="WP_003786531.1">
    <property type="nucleotide sequence ID" value="NZ_CP091518.1"/>
</dbReference>
<evidence type="ECO:0000313" key="1">
    <source>
        <dbReference type="EMBL" id="SQH25461.1"/>
    </source>
</evidence>
<name>A0AAX2J4W5_KINKI</name>
<protein>
    <submittedName>
        <fullName evidence="1">Uncharacterized protein</fullName>
    </submittedName>
</protein>